<dbReference type="AlphaFoldDB" id="A0A1F5K999"/>
<evidence type="ECO:0000313" key="8">
    <source>
        <dbReference type="Proteomes" id="UP000176527"/>
    </source>
</evidence>
<gene>
    <name evidence="7" type="ORF">A3F00_01275</name>
</gene>
<dbReference type="GO" id="GO:0005886">
    <property type="term" value="C:plasma membrane"/>
    <property type="evidence" value="ECO:0007669"/>
    <property type="project" value="UniProtKB-SubCell"/>
</dbReference>
<accession>A0A1F5K999</accession>
<dbReference type="EMBL" id="MFDE01000042">
    <property type="protein sequence ID" value="OGE37479.1"/>
    <property type="molecule type" value="Genomic_DNA"/>
</dbReference>
<feature type="transmembrane region" description="Helical" evidence="6">
    <location>
        <begin position="44"/>
        <end position="65"/>
    </location>
</feature>
<feature type="transmembrane region" description="Helical" evidence="6">
    <location>
        <begin position="211"/>
        <end position="228"/>
    </location>
</feature>
<evidence type="ECO:0000256" key="2">
    <source>
        <dbReference type="ARBA" id="ARBA00022475"/>
    </source>
</evidence>
<dbReference type="Proteomes" id="UP000176527">
    <property type="component" value="Unassembled WGS sequence"/>
</dbReference>
<dbReference type="PANTHER" id="PTHR30250">
    <property type="entry name" value="PST FAMILY PREDICTED COLANIC ACID TRANSPORTER"/>
    <property type="match status" value="1"/>
</dbReference>
<comment type="caution">
    <text evidence="7">The sequence shown here is derived from an EMBL/GenBank/DDBJ whole genome shotgun (WGS) entry which is preliminary data.</text>
</comment>
<protein>
    <recommendedName>
        <fullName evidence="9">Polysaccharide biosynthesis protein C-terminal domain-containing protein</fullName>
    </recommendedName>
</protein>
<reference evidence="7 8" key="1">
    <citation type="journal article" date="2016" name="Nat. Commun.">
        <title>Thousands of microbial genomes shed light on interconnected biogeochemical processes in an aquifer system.</title>
        <authorList>
            <person name="Anantharaman K."/>
            <person name="Brown C.T."/>
            <person name="Hug L.A."/>
            <person name="Sharon I."/>
            <person name="Castelle C.J."/>
            <person name="Probst A.J."/>
            <person name="Thomas B.C."/>
            <person name="Singh A."/>
            <person name="Wilkins M.J."/>
            <person name="Karaoz U."/>
            <person name="Brodie E.L."/>
            <person name="Williams K.H."/>
            <person name="Hubbard S.S."/>
            <person name="Banfield J.F."/>
        </authorList>
    </citation>
    <scope>NUCLEOTIDE SEQUENCE [LARGE SCALE GENOMIC DNA]</scope>
</reference>
<feature type="transmembrane region" description="Helical" evidence="6">
    <location>
        <begin position="378"/>
        <end position="401"/>
    </location>
</feature>
<keyword evidence="4 6" id="KW-1133">Transmembrane helix</keyword>
<feature type="transmembrane region" description="Helical" evidence="6">
    <location>
        <begin position="111"/>
        <end position="133"/>
    </location>
</feature>
<evidence type="ECO:0000256" key="6">
    <source>
        <dbReference type="SAM" id="Phobius"/>
    </source>
</evidence>
<evidence type="ECO:0000256" key="1">
    <source>
        <dbReference type="ARBA" id="ARBA00004651"/>
    </source>
</evidence>
<evidence type="ECO:0000313" key="7">
    <source>
        <dbReference type="EMBL" id="OGE37479.1"/>
    </source>
</evidence>
<sequence length="403" mass="45519">MQKLLKITEQTIWQIFGRVIVSAASLVSLGLITRNYDKLEVGAFTLAQTYLAMFFIIADLGLNAYVLKKVKDDPSQVNKLFNGRLYWSIILAFIACILVLVLPIGGGLLKLAVFLGAFTIISNGVFTSVSLIFQKELKYQLSIAAQTVGSIVMVFSLIFLISLKVSVSLLLICYSIGWFANNLVSLIFVNKFYHFKLLKPDYKYFFNLIKKVWPISATLILNVIYFRFDAFILATTRGLAETAIYNLSYALFQTALFLPAFIMNSYYPIILKELSNKVLLFRQLRIAFIIMIVLAAFGTILTFVLSEDIVNLITGGGFDGSVESIKILSLSFPAFFGTALLMWLYVSLGKYKVLVWIYLTGLLVNVFANFIFTPSYSYIATSWITVFSEYLILLLQIVLLFRR</sequence>
<evidence type="ECO:0000256" key="4">
    <source>
        <dbReference type="ARBA" id="ARBA00022989"/>
    </source>
</evidence>
<feature type="transmembrane region" description="Helical" evidence="6">
    <location>
        <begin position="85"/>
        <end position="105"/>
    </location>
</feature>
<evidence type="ECO:0000256" key="3">
    <source>
        <dbReference type="ARBA" id="ARBA00022692"/>
    </source>
</evidence>
<feature type="transmembrane region" description="Helical" evidence="6">
    <location>
        <begin position="353"/>
        <end position="372"/>
    </location>
</feature>
<feature type="transmembrane region" description="Helical" evidence="6">
    <location>
        <begin position="284"/>
        <end position="305"/>
    </location>
</feature>
<dbReference type="InterPro" id="IPR050833">
    <property type="entry name" value="Poly_Biosynth_Transport"/>
</dbReference>
<keyword evidence="5 6" id="KW-0472">Membrane</keyword>
<proteinExistence type="predicted"/>
<keyword evidence="3 6" id="KW-0812">Transmembrane</keyword>
<dbReference type="InterPro" id="IPR002797">
    <property type="entry name" value="Polysacc_synth"/>
</dbReference>
<evidence type="ECO:0000256" key="5">
    <source>
        <dbReference type="ARBA" id="ARBA00023136"/>
    </source>
</evidence>
<feature type="transmembrane region" description="Helical" evidence="6">
    <location>
        <begin position="169"/>
        <end position="190"/>
    </location>
</feature>
<evidence type="ECO:0008006" key="9">
    <source>
        <dbReference type="Google" id="ProtNLM"/>
    </source>
</evidence>
<feature type="transmembrane region" description="Helical" evidence="6">
    <location>
        <begin position="12"/>
        <end position="32"/>
    </location>
</feature>
<comment type="subcellular location">
    <subcellularLocation>
        <location evidence="1">Cell membrane</location>
        <topology evidence="1">Multi-pass membrane protein</topology>
    </subcellularLocation>
</comment>
<name>A0A1F5K999_9BACT</name>
<feature type="transmembrane region" description="Helical" evidence="6">
    <location>
        <begin position="243"/>
        <end position="263"/>
    </location>
</feature>
<organism evidence="7 8">
    <name type="scientific">Candidatus Daviesbacteria bacterium RIFCSPHIGHO2_12_FULL_37_11</name>
    <dbReference type="NCBI Taxonomy" id="1797777"/>
    <lineage>
        <taxon>Bacteria</taxon>
        <taxon>Candidatus Daviesiibacteriota</taxon>
    </lineage>
</organism>
<feature type="transmembrane region" description="Helical" evidence="6">
    <location>
        <begin position="145"/>
        <end position="163"/>
    </location>
</feature>
<keyword evidence="2" id="KW-1003">Cell membrane</keyword>
<feature type="transmembrane region" description="Helical" evidence="6">
    <location>
        <begin position="325"/>
        <end position="346"/>
    </location>
</feature>
<dbReference type="Pfam" id="PF01943">
    <property type="entry name" value="Polysacc_synt"/>
    <property type="match status" value="1"/>
</dbReference>
<dbReference type="PANTHER" id="PTHR30250:SF11">
    <property type="entry name" value="O-ANTIGEN TRANSPORTER-RELATED"/>
    <property type="match status" value="1"/>
</dbReference>